<proteinExistence type="predicted"/>
<feature type="region of interest" description="Disordered" evidence="1">
    <location>
        <begin position="1"/>
        <end position="20"/>
    </location>
</feature>
<gene>
    <name evidence="2" type="ORF">FGO68_gene3858</name>
</gene>
<sequence>MNQEIPQAQHQEKPQHGIIPSLNVSTFGAQDEATKDKQILLKSLAQQIKSNKADPLASLASSILAAPPPKQKQQDQDLISDDQQPGQLEARQEMMNERQFEFGDEAKLRDLVDQFDGRLGKSGGKQTASAAQKGSNGRQRDGNQQDIAQVSLNPYIKQLMYIKQIFKVDIDSRCKNSLFAPQWITLLSTSIRSITSCFHLGPLLSGSITLSYSLSSSSNFFSSIRECTQETASSIQVSQPQMLVAISLNCSKRDRM</sequence>
<name>A0A8J8NI14_HALGN</name>
<evidence type="ECO:0000313" key="3">
    <source>
        <dbReference type="Proteomes" id="UP000785679"/>
    </source>
</evidence>
<dbReference type="EMBL" id="RRYP01016754">
    <property type="protein sequence ID" value="TNV74635.1"/>
    <property type="molecule type" value="Genomic_DNA"/>
</dbReference>
<dbReference type="Proteomes" id="UP000785679">
    <property type="component" value="Unassembled WGS sequence"/>
</dbReference>
<organism evidence="2 3">
    <name type="scientific">Halteria grandinella</name>
    <dbReference type="NCBI Taxonomy" id="5974"/>
    <lineage>
        <taxon>Eukaryota</taxon>
        <taxon>Sar</taxon>
        <taxon>Alveolata</taxon>
        <taxon>Ciliophora</taxon>
        <taxon>Intramacronucleata</taxon>
        <taxon>Spirotrichea</taxon>
        <taxon>Stichotrichia</taxon>
        <taxon>Sporadotrichida</taxon>
        <taxon>Halteriidae</taxon>
        <taxon>Halteria</taxon>
    </lineage>
</organism>
<feature type="compositionally biased region" description="Polar residues" evidence="1">
    <location>
        <begin position="124"/>
        <end position="137"/>
    </location>
</feature>
<dbReference type="AlphaFoldDB" id="A0A8J8NI14"/>
<keyword evidence="3" id="KW-1185">Reference proteome</keyword>
<evidence type="ECO:0000313" key="2">
    <source>
        <dbReference type="EMBL" id="TNV74635.1"/>
    </source>
</evidence>
<evidence type="ECO:0000256" key="1">
    <source>
        <dbReference type="SAM" id="MobiDB-lite"/>
    </source>
</evidence>
<feature type="region of interest" description="Disordered" evidence="1">
    <location>
        <begin position="118"/>
        <end position="144"/>
    </location>
</feature>
<accession>A0A8J8NI14</accession>
<reference evidence="2" key="1">
    <citation type="submission" date="2019-06" db="EMBL/GenBank/DDBJ databases">
        <authorList>
            <person name="Zheng W."/>
        </authorList>
    </citation>
    <scope>NUCLEOTIDE SEQUENCE</scope>
    <source>
        <strain evidence="2">QDHG01</strain>
    </source>
</reference>
<protein>
    <submittedName>
        <fullName evidence="2">Uncharacterized protein</fullName>
    </submittedName>
</protein>
<comment type="caution">
    <text evidence="2">The sequence shown here is derived from an EMBL/GenBank/DDBJ whole genome shotgun (WGS) entry which is preliminary data.</text>
</comment>